<accession>X1LXT1</accession>
<name>X1LXT1_9ZZZZ</name>
<dbReference type="EMBL" id="BARV01000477">
    <property type="protein sequence ID" value="GAH98933.1"/>
    <property type="molecule type" value="Genomic_DNA"/>
</dbReference>
<feature type="region of interest" description="Disordered" evidence="1">
    <location>
        <begin position="125"/>
        <end position="160"/>
    </location>
</feature>
<feature type="compositionally biased region" description="Polar residues" evidence="1">
    <location>
        <begin position="145"/>
        <end position="154"/>
    </location>
</feature>
<sequence>HRKINKLDMGTVDKMCIGVLGVYDQAKKLNIPYSEVSFILVEMGFGYNAVLGISEGKIVDGIGGTTGGIGFLTAGGMDAELMQLVGNWEKVDIFTGGGISVSGKLSPEELIECSDADKRCEVAWGGNDRRHSKGRRFDDDHGPPSQRNLNLRQVNESRKG</sequence>
<organism evidence="2">
    <name type="scientific">marine sediment metagenome</name>
    <dbReference type="NCBI Taxonomy" id="412755"/>
    <lineage>
        <taxon>unclassified sequences</taxon>
        <taxon>metagenomes</taxon>
        <taxon>ecological metagenomes</taxon>
    </lineage>
</organism>
<dbReference type="AlphaFoldDB" id="X1LXT1"/>
<comment type="caution">
    <text evidence="2">The sequence shown here is derived from an EMBL/GenBank/DDBJ whole genome shotgun (WGS) entry which is preliminary data.</text>
</comment>
<feature type="non-terminal residue" evidence="2">
    <location>
        <position position="1"/>
    </location>
</feature>
<evidence type="ECO:0000313" key="2">
    <source>
        <dbReference type="EMBL" id="GAH98933.1"/>
    </source>
</evidence>
<proteinExistence type="predicted"/>
<dbReference type="InterPro" id="IPR009927">
    <property type="entry name" value="DUF1464"/>
</dbReference>
<dbReference type="Pfam" id="PF07318">
    <property type="entry name" value="DUF1464"/>
    <property type="match status" value="1"/>
</dbReference>
<gene>
    <name evidence="2" type="ORF">S06H3_01806</name>
</gene>
<evidence type="ECO:0000256" key="1">
    <source>
        <dbReference type="SAM" id="MobiDB-lite"/>
    </source>
</evidence>
<protein>
    <submittedName>
        <fullName evidence="2">Uncharacterized protein</fullName>
    </submittedName>
</protein>
<reference evidence="2" key="1">
    <citation type="journal article" date="2014" name="Front. Microbiol.">
        <title>High frequency of phylogenetically diverse reductive dehalogenase-homologous genes in deep subseafloor sedimentary metagenomes.</title>
        <authorList>
            <person name="Kawai M."/>
            <person name="Futagami T."/>
            <person name="Toyoda A."/>
            <person name="Takaki Y."/>
            <person name="Nishi S."/>
            <person name="Hori S."/>
            <person name="Arai W."/>
            <person name="Tsubouchi T."/>
            <person name="Morono Y."/>
            <person name="Uchiyama I."/>
            <person name="Ito T."/>
            <person name="Fujiyama A."/>
            <person name="Inagaki F."/>
            <person name="Takami H."/>
        </authorList>
    </citation>
    <scope>NUCLEOTIDE SEQUENCE</scope>
    <source>
        <strain evidence="2">Expedition CK06-06</strain>
    </source>
</reference>